<proteinExistence type="predicted"/>
<dbReference type="AlphaFoldDB" id="A0A6G1J9Z2"/>
<reference evidence="2" key="1">
    <citation type="journal article" date="2020" name="Stud. Mycol.">
        <title>101 Dothideomycetes genomes: a test case for predicting lifestyles and emergence of pathogens.</title>
        <authorList>
            <person name="Haridas S."/>
            <person name="Albert R."/>
            <person name="Binder M."/>
            <person name="Bloem J."/>
            <person name="Labutti K."/>
            <person name="Salamov A."/>
            <person name="Andreopoulos B."/>
            <person name="Baker S."/>
            <person name="Barry K."/>
            <person name="Bills G."/>
            <person name="Bluhm B."/>
            <person name="Cannon C."/>
            <person name="Castanera R."/>
            <person name="Culley D."/>
            <person name="Daum C."/>
            <person name="Ezra D."/>
            <person name="Gonzalez J."/>
            <person name="Henrissat B."/>
            <person name="Kuo A."/>
            <person name="Liang C."/>
            <person name="Lipzen A."/>
            <person name="Lutzoni F."/>
            <person name="Magnuson J."/>
            <person name="Mondo S."/>
            <person name="Nolan M."/>
            <person name="Ohm R."/>
            <person name="Pangilinan J."/>
            <person name="Park H.-J."/>
            <person name="Ramirez L."/>
            <person name="Alfaro M."/>
            <person name="Sun H."/>
            <person name="Tritt A."/>
            <person name="Yoshinaga Y."/>
            <person name="Zwiers L.-H."/>
            <person name="Turgeon B."/>
            <person name="Goodwin S."/>
            <person name="Spatafora J."/>
            <person name="Crous P."/>
            <person name="Grigoriev I."/>
        </authorList>
    </citation>
    <scope>NUCLEOTIDE SEQUENCE</scope>
    <source>
        <strain evidence="2">CBS 122367</strain>
    </source>
</reference>
<evidence type="ECO:0000313" key="3">
    <source>
        <dbReference type="Proteomes" id="UP000799291"/>
    </source>
</evidence>
<protein>
    <submittedName>
        <fullName evidence="2">Uncharacterized protein</fullName>
    </submittedName>
</protein>
<sequence length="199" mass="21972">MPNTSVSKDCTTAGAAGSQSSRDRGMKRGLNDYGSQLAKRPHTIASVLGNAIQELEEEDKRKSQHLDSIQVALDAHKTRIGKLEWNLGAHLSELHKQKNIYHQVLVERDISKARVAMLEHTLRAMNTIHGRVMAERNASAAQVAGLRVKVNKMETQACKDKAKIETLLEENRVLAEKVAKAKAKESWKAFQDAGAILDA</sequence>
<feature type="compositionally biased region" description="Polar residues" evidence="1">
    <location>
        <begin position="1"/>
        <end position="10"/>
    </location>
</feature>
<evidence type="ECO:0000256" key="1">
    <source>
        <dbReference type="SAM" id="MobiDB-lite"/>
    </source>
</evidence>
<dbReference type="EMBL" id="MU005576">
    <property type="protein sequence ID" value="KAF2686959.1"/>
    <property type="molecule type" value="Genomic_DNA"/>
</dbReference>
<feature type="compositionally biased region" description="Basic and acidic residues" evidence="1">
    <location>
        <begin position="21"/>
        <end position="30"/>
    </location>
</feature>
<accession>A0A6G1J9Z2</accession>
<gene>
    <name evidence="2" type="ORF">K458DRAFT_386923</name>
</gene>
<organism evidence="2 3">
    <name type="scientific">Lentithecium fluviatile CBS 122367</name>
    <dbReference type="NCBI Taxonomy" id="1168545"/>
    <lineage>
        <taxon>Eukaryota</taxon>
        <taxon>Fungi</taxon>
        <taxon>Dikarya</taxon>
        <taxon>Ascomycota</taxon>
        <taxon>Pezizomycotina</taxon>
        <taxon>Dothideomycetes</taxon>
        <taxon>Pleosporomycetidae</taxon>
        <taxon>Pleosporales</taxon>
        <taxon>Massarineae</taxon>
        <taxon>Lentitheciaceae</taxon>
        <taxon>Lentithecium</taxon>
    </lineage>
</organism>
<evidence type="ECO:0000313" key="2">
    <source>
        <dbReference type="EMBL" id="KAF2686959.1"/>
    </source>
</evidence>
<keyword evidence="3" id="KW-1185">Reference proteome</keyword>
<dbReference type="Proteomes" id="UP000799291">
    <property type="component" value="Unassembled WGS sequence"/>
</dbReference>
<feature type="region of interest" description="Disordered" evidence="1">
    <location>
        <begin position="1"/>
        <end position="33"/>
    </location>
</feature>
<name>A0A6G1J9Z2_9PLEO</name>